<sequence>MIDTHALPIDASIARPRPLSRSSQVFGQIQSCTVVSLPPVLLAATRDIGSSSSSSSSSKTAHHHEHQHR</sequence>
<organism evidence="2 3">
    <name type="scientific">Colletotrichum lupini</name>
    <dbReference type="NCBI Taxonomy" id="145971"/>
    <lineage>
        <taxon>Eukaryota</taxon>
        <taxon>Fungi</taxon>
        <taxon>Dikarya</taxon>
        <taxon>Ascomycota</taxon>
        <taxon>Pezizomycotina</taxon>
        <taxon>Sordariomycetes</taxon>
        <taxon>Hypocreomycetidae</taxon>
        <taxon>Glomerellales</taxon>
        <taxon>Glomerellaceae</taxon>
        <taxon>Colletotrichum</taxon>
        <taxon>Colletotrichum acutatum species complex</taxon>
    </lineage>
</organism>
<keyword evidence="3" id="KW-1185">Reference proteome</keyword>
<evidence type="ECO:0000256" key="1">
    <source>
        <dbReference type="SAM" id="MobiDB-lite"/>
    </source>
</evidence>
<accession>A0A9Q8SBX0</accession>
<evidence type="ECO:0000313" key="3">
    <source>
        <dbReference type="Proteomes" id="UP000830671"/>
    </source>
</evidence>
<dbReference type="RefSeq" id="XP_049135874.1">
    <property type="nucleotide sequence ID" value="XM_049279917.1"/>
</dbReference>
<dbReference type="Proteomes" id="UP000830671">
    <property type="component" value="Chromosome 1"/>
</dbReference>
<dbReference type="AlphaFoldDB" id="A0A9Q8SBX0"/>
<proteinExistence type="predicted"/>
<gene>
    <name evidence="2" type="ORF">CLUP02_00871</name>
</gene>
<dbReference type="GeneID" id="73334927"/>
<dbReference type="EMBL" id="CP019471">
    <property type="protein sequence ID" value="UQC74223.1"/>
    <property type="molecule type" value="Genomic_DNA"/>
</dbReference>
<reference evidence="2" key="1">
    <citation type="journal article" date="2021" name="Mol. Plant Microbe Interact.">
        <title>Complete Genome Sequence of the Plant-Pathogenic Fungus Colletotrichum lupini.</title>
        <authorList>
            <person name="Baroncelli R."/>
            <person name="Pensec F."/>
            <person name="Da Lio D."/>
            <person name="Boufleur T."/>
            <person name="Vicente I."/>
            <person name="Sarrocco S."/>
            <person name="Picot A."/>
            <person name="Baraldi E."/>
            <person name="Sukno S."/>
            <person name="Thon M."/>
            <person name="Le Floch G."/>
        </authorList>
    </citation>
    <scope>NUCLEOTIDE SEQUENCE</scope>
    <source>
        <strain evidence="2">IMI 504893</strain>
    </source>
</reference>
<name>A0A9Q8SBX0_9PEZI</name>
<feature type="region of interest" description="Disordered" evidence="1">
    <location>
        <begin position="47"/>
        <end position="69"/>
    </location>
</feature>
<dbReference type="KEGG" id="clup:CLUP02_00871"/>
<evidence type="ECO:0000313" key="2">
    <source>
        <dbReference type="EMBL" id="UQC74223.1"/>
    </source>
</evidence>
<feature type="compositionally biased region" description="Basic residues" evidence="1">
    <location>
        <begin position="60"/>
        <end position="69"/>
    </location>
</feature>
<protein>
    <submittedName>
        <fullName evidence="2">Uncharacterized protein</fullName>
    </submittedName>
</protein>